<gene>
    <name evidence="2" type="ORF">MCOR_25393</name>
</gene>
<dbReference type="PANTHER" id="PTHR46601:SF2">
    <property type="entry name" value="UBIQUITIN-LIKE PROTEASE FAMILY PROFILE DOMAIN-CONTAINING PROTEIN"/>
    <property type="match status" value="1"/>
</dbReference>
<evidence type="ECO:0000256" key="1">
    <source>
        <dbReference type="SAM" id="MobiDB-lite"/>
    </source>
</evidence>
<sequence>MYKQRYLREKRKGANFDKPCPDTPRTKTKKLLRNFSQKEVRKTLIYHYAMEGQIKQSYQNLKDNSQKRSLAAILKGSLLRKYHLKTTAYRNCGIDVRNTLKVKTSLSRRMCRPVREFYERNDVSRLSTGVKQTVTFKKIKKQRRILLDTLQNIHLKFLAESNTKVSYSTFCRLRPFWVVFPNESDRSTCLCKLCENTKYIANALKKSNIIETDELEKIIDGLTCDQDTYLLKRRCMFGTCEVCKNNRISYDTSKGNDEVEFSQWTSMIEKRLVKEEEKNITLTVKETMEMSASDLVNKFEDELVRFKKHVFTIRAQYGYFKNRKQSLKKDECLLHIDFSENYVCKMSEEIQSMHFGASKKQLSLHTGVYYVSNYQKTFCTVSENLQHGPAGIWAHLKPILKRIKQESPGVTSLEIFSDGPTTQYRQKGNFYLACTNLPKYGFQNFCWNFFEAGHGKGIPDAVGGALKRHADTEVKFGKDITNADIFLDCMSNSESVGYLVSDRDIQKEQKLLQAAQLKPIPGTMKLHQLIFQKDYEIAYRNISCTCQEPSDCSFCTGQEIKFSRILADKKQQEVKTKLKPQSLESPYAIDLTEEKGPSKPKKAKTEEHTNTELPYDKNEAIYSLKNVKSHRELKSRCSQLIKDLGTLEKTH</sequence>
<dbReference type="AlphaFoldDB" id="A0A6J8C257"/>
<dbReference type="PANTHER" id="PTHR46601">
    <property type="entry name" value="ULP_PROTEASE DOMAIN-CONTAINING PROTEIN"/>
    <property type="match status" value="1"/>
</dbReference>
<feature type="compositionally biased region" description="Basic and acidic residues" evidence="1">
    <location>
        <begin position="592"/>
        <end position="614"/>
    </location>
</feature>
<evidence type="ECO:0000313" key="2">
    <source>
        <dbReference type="EMBL" id="CAC5390283.1"/>
    </source>
</evidence>
<accession>A0A6J8C257</accession>
<dbReference type="OrthoDB" id="6069426at2759"/>
<dbReference type="Proteomes" id="UP000507470">
    <property type="component" value="Unassembled WGS sequence"/>
</dbReference>
<organism evidence="2 3">
    <name type="scientific">Mytilus coruscus</name>
    <name type="common">Sea mussel</name>
    <dbReference type="NCBI Taxonomy" id="42192"/>
    <lineage>
        <taxon>Eukaryota</taxon>
        <taxon>Metazoa</taxon>
        <taxon>Spiralia</taxon>
        <taxon>Lophotrochozoa</taxon>
        <taxon>Mollusca</taxon>
        <taxon>Bivalvia</taxon>
        <taxon>Autobranchia</taxon>
        <taxon>Pteriomorphia</taxon>
        <taxon>Mytilida</taxon>
        <taxon>Mytiloidea</taxon>
        <taxon>Mytilidae</taxon>
        <taxon>Mytilinae</taxon>
        <taxon>Mytilus</taxon>
    </lineage>
</organism>
<name>A0A6J8C257_MYTCO</name>
<evidence type="ECO:0000313" key="3">
    <source>
        <dbReference type="Proteomes" id="UP000507470"/>
    </source>
</evidence>
<protein>
    <submittedName>
        <fullName evidence="2">Uncharacterized protein</fullName>
    </submittedName>
</protein>
<feature type="region of interest" description="Disordered" evidence="1">
    <location>
        <begin position="586"/>
        <end position="614"/>
    </location>
</feature>
<dbReference type="EMBL" id="CACVKT020004495">
    <property type="protein sequence ID" value="CAC5390283.1"/>
    <property type="molecule type" value="Genomic_DNA"/>
</dbReference>
<reference evidence="2 3" key="1">
    <citation type="submission" date="2020-06" db="EMBL/GenBank/DDBJ databases">
        <authorList>
            <person name="Li R."/>
            <person name="Bekaert M."/>
        </authorList>
    </citation>
    <scope>NUCLEOTIDE SEQUENCE [LARGE SCALE GENOMIC DNA]</scope>
    <source>
        <strain evidence="3">wild</strain>
    </source>
</reference>
<proteinExistence type="predicted"/>
<keyword evidence="3" id="KW-1185">Reference proteome</keyword>